<name>A0AA38FAN1_TAXCH</name>
<reference evidence="2 3" key="1">
    <citation type="journal article" date="2021" name="Nat. Plants">
        <title>The Taxus genome provides insights into paclitaxel biosynthesis.</title>
        <authorList>
            <person name="Xiong X."/>
            <person name="Gou J."/>
            <person name="Liao Q."/>
            <person name="Li Y."/>
            <person name="Zhou Q."/>
            <person name="Bi G."/>
            <person name="Li C."/>
            <person name="Du R."/>
            <person name="Wang X."/>
            <person name="Sun T."/>
            <person name="Guo L."/>
            <person name="Liang H."/>
            <person name="Lu P."/>
            <person name="Wu Y."/>
            <person name="Zhang Z."/>
            <person name="Ro D.K."/>
            <person name="Shang Y."/>
            <person name="Huang S."/>
            <person name="Yan J."/>
        </authorList>
    </citation>
    <scope>NUCLEOTIDE SEQUENCE [LARGE SCALE GENOMIC DNA]</scope>
    <source>
        <strain evidence="2">Ta-2019</strain>
    </source>
</reference>
<evidence type="ECO:0000313" key="2">
    <source>
        <dbReference type="EMBL" id="KAH9295225.1"/>
    </source>
</evidence>
<proteinExistence type="predicted"/>
<keyword evidence="1" id="KW-0175">Coiled coil</keyword>
<comment type="caution">
    <text evidence="2">The sequence shown here is derived from an EMBL/GenBank/DDBJ whole genome shotgun (WGS) entry which is preliminary data.</text>
</comment>
<organism evidence="2 3">
    <name type="scientific">Taxus chinensis</name>
    <name type="common">Chinese yew</name>
    <name type="synonym">Taxus wallichiana var. chinensis</name>
    <dbReference type="NCBI Taxonomy" id="29808"/>
    <lineage>
        <taxon>Eukaryota</taxon>
        <taxon>Viridiplantae</taxon>
        <taxon>Streptophyta</taxon>
        <taxon>Embryophyta</taxon>
        <taxon>Tracheophyta</taxon>
        <taxon>Spermatophyta</taxon>
        <taxon>Pinopsida</taxon>
        <taxon>Pinidae</taxon>
        <taxon>Conifers II</taxon>
        <taxon>Cupressales</taxon>
        <taxon>Taxaceae</taxon>
        <taxon>Taxus</taxon>
    </lineage>
</organism>
<evidence type="ECO:0000256" key="1">
    <source>
        <dbReference type="SAM" id="Coils"/>
    </source>
</evidence>
<keyword evidence="3" id="KW-1185">Reference proteome</keyword>
<sequence>MKKPFCPYLFAFSTICCHEPVTHDILQVLGCPRFCPTSHDSSSEANDFAVPTYFLQRFLTTNCSHVFPPFAHDSEPPTPFLSQQQQTTYSPFNVFFSSEVLQLPRVTLLVATPSNHDALEPFCQTRALLGLPRVCCSCLLKASSNCNLWGSDTNTEEEFSKLQQELKAETLLVKILREKLCSKEDGLEQLQEEVASLVRSQEAFRSNIESLQYRLGNSNEKEKELELLLGGKENTVRCLQADLQECLKELTLLRGALPKVSEERDVFQQDVEQLTWQNMKLNAEVEALKKRVEKLDEDVLVREGQLSILQESLNI</sequence>
<protein>
    <submittedName>
        <fullName evidence="2">Uncharacterized protein</fullName>
    </submittedName>
</protein>
<dbReference type="PANTHER" id="PTHR47491:SF5">
    <property type="entry name" value="CAP-GLY DOMAIN LINKER"/>
    <property type="match status" value="1"/>
</dbReference>
<dbReference type="AlphaFoldDB" id="A0AA38FAN1"/>
<feature type="coiled-coil region" evidence="1">
    <location>
        <begin position="271"/>
        <end position="298"/>
    </location>
</feature>
<accession>A0AA38FAN1</accession>
<dbReference type="Proteomes" id="UP000824469">
    <property type="component" value="Unassembled WGS sequence"/>
</dbReference>
<dbReference type="PANTHER" id="PTHR47491">
    <property type="entry name" value="CAP-GLY DOMAIN LINKER"/>
    <property type="match status" value="1"/>
</dbReference>
<evidence type="ECO:0000313" key="3">
    <source>
        <dbReference type="Proteomes" id="UP000824469"/>
    </source>
</evidence>
<dbReference type="EMBL" id="JAHRHJ020000011">
    <property type="protein sequence ID" value="KAH9295225.1"/>
    <property type="molecule type" value="Genomic_DNA"/>
</dbReference>
<feature type="coiled-coil region" evidence="1">
    <location>
        <begin position="159"/>
        <end position="207"/>
    </location>
</feature>
<gene>
    <name evidence="2" type="ORF">KI387_038813</name>
</gene>